<dbReference type="NCBIfam" id="TIGR02772">
    <property type="entry name" value="Ku_bact"/>
    <property type="match status" value="1"/>
</dbReference>
<organism evidence="6 7">
    <name type="scientific">Streptomyces nanshensis</name>
    <dbReference type="NCBI Taxonomy" id="518642"/>
    <lineage>
        <taxon>Bacteria</taxon>
        <taxon>Bacillati</taxon>
        <taxon>Actinomycetota</taxon>
        <taxon>Actinomycetes</taxon>
        <taxon>Kitasatosporales</taxon>
        <taxon>Streptomycetaceae</taxon>
        <taxon>Streptomyces</taxon>
    </lineage>
</organism>
<keyword evidence="7" id="KW-1185">Reference proteome</keyword>
<dbReference type="PANTHER" id="PTHR41251:SF1">
    <property type="entry name" value="NON-HOMOLOGOUS END JOINING PROTEIN KU"/>
    <property type="match status" value="1"/>
</dbReference>
<feature type="domain" description="Ku" evidence="5">
    <location>
        <begin position="52"/>
        <end position="181"/>
    </location>
</feature>
<comment type="subunit">
    <text evidence="3">Homodimer. Interacts with LigD.</text>
</comment>
<comment type="caution">
    <text evidence="6">The sequence shown here is derived from an EMBL/GenBank/DDBJ whole genome shotgun (WGS) entry which is preliminary data.</text>
</comment>
<dbReference type="GO" id="GO:0003690">
    <property type="term" value="F:double-stranded DNA binding"/>
    <property type="evidence" value="ECO:0007669"/>
    <property type="project" value="UniProtKB-UniRule"/>
</dbReference>
<feature type="compositionally biased region" description="Basic and acidic residues" evidence="4">
    <location>
        <begin position="271"/>
        <end position="283"/>
    </location>
</feature>
<dbReference type="InterPro" id="IPR006164">
    <property type="entry name" value="DNA_bd_Ku70/Ku80"/>
</dbReference>
<dbReference type="PANTHER" id="PTHR41251">
    <property type="entry name" value="NON-HOMOLOGOUS END JOINING PROTEIN KU"/>
    <property type="match status" value="1"/>
</dbReference>
<dbReference type="SMART" id="SM00559">
    <property type="entry name" value="Ku78"/>
    <property type="match status" value="1"/>
</dbReference>
<keyword evidence="3" id="KW-0227">DNA damage</keyword>
<dbReference type="Proteomes" id="UP000176005">
    <property type="component" value="Unassembled WGS sequence"/>
</dbReference>
<evidence type="ECO:0000256" key="4">
    <source>
        <dbReference type="SAM" id="MobiDB-lite"/>
    </source>
</evidence>
<evidence type="ECO:0000256" key="2">
    <source>
        <dbReference type="ARBA" id="ARBA00023172"/>
    </source>
</evidence>
<dbReference type="Pfam" id="PF02735">
    <property type="entry name" value="Ku"/>
    <property type="match status" value="1"/>
</dbReference>
<dbReference type="RefSeq" id="WP_070016354.1">
    <property type="nucleotide sequence ID" value="NZ_LJGW01000157.1"/>
</dbReference>
<dbReference type="CDD" id="cd00789">
    <property type="entry name" value="KU_like"/>
    <property type="match status" value="1"/>
</dbReference>
<evidence type="ECO:0000313" key="6">
    <source>
        <dbReference type="EMBL" id="OEV12165.1"/>
    </source>
</evidence>
<dbReference type="AlphaFoldDB" id="A0A1E7L7H2"/>
<keyword evidence="3" id="KW-0234">DNA repair</keyword>
<dbReference type="InterPro" id="IPR016194">
    <property type="entry name" value="SPOC-like_C_dom_sf"/>
</dbReference>
<feature type="compositionally biased region" description="Gly residues" evidence="4">
    <location>
        <begin position="284"/>
        <end position="293"/>
    </location>
</feature>
<feature type="compositionally biased region" description="Low complexity" evidence="4">
    <location>
        <begin position="342"/>
        <end position="381"/>
    </location>
</feature>
<feature type="region of interest" description="Disordered" evidence="4">
    <location>
        <begin position="255"/>
        <end position="398"/>
    </location>
</feature>
<keyword evidence="1 3" id="KW-0238">DNA-binding</keyword>
<dbReference type="GO" id="GO:0006310">
    <property type="term" value="P:DNA recombination"/>
    <property type="evidence" value="ECO:0007669"/>
    <property type="project" value="UniProtKB-KW"/>
</dbReference>
<dbReference type="InterPro" id="IPR009187">
    <property type="entry name" value="Prok_Ku"/>
</dbReference>
<evidence type="ECO:0000256" key="3">
    <source>
        <dbReference type="HAMAP-Rule" id="MF_01875"/>
    </source>
</evidence>
<dbReference type="EMBL" id="LJGW01000157">
    <property type="protein sequence ID" value="OEV12165.1"/>
    <property type="molecule type" value="Genomic_DNA"/>
</dbReference>
<feature type="compositionally biased region" description="Basic residues" evidence="4">
    <location>
        <begin position="300"/>
        <end position="317"/>
    </location>
</feature>
<dbReference type="FunFam" id="2.40.290.10:FF:000004">
    <property type="entry name" value="Non-homologous end joining protein Ku"/>
    <property type="match status" value="1"/>
</dbReference>
<protein>
    <recommendedName>
        <fullName evidence="3">Non-homologous end joining protein Ku</fullName>
    </recommendedName>
</protein>
<evidence type="ECO:0000259" key="5">
    <source>
        <dbReference type="SMART" id="SM00559"/>
    </source>
</evidence>
<dbReference type="Gene3D" id="2.40.290.10">
    <property type="match status" value="1"/>
</dbReference>
<feature type="compositionally biased region" description="Basic residues" evidence="4">
    <location>
        <begin position="382"/>
        <end position="398"/>
    </location>
</feature>
<accession>A0A1E7L7H2</accession>
<dbReference type="GO" id="GO:0006303">
    <property type="term" value="P:double-strand break repair via nonhomologous end joining"/>
    <property type="evidence" value="ECO:0007669"/>
    <property type="project" value="UniProtKB-UniRule"/>
</dbReference>
<feature type="compositionally biased region" description="Basic residues" evidence="4">
    <location>
        <begin position="326"/>
        <end position="341"/>
    </location>
</feature>
<evidence type="ECO:0000313" key="7">
    <source>
        <dbReference type="Proteomes" id="UP000176005"/>
    </source>
</evidence>
<reference evidence="6 7" key="1">
    <citation type="journal article" date="2016" name="Front. Microbiol.">
        <title>Comparative Genomics Analysis of Streptomyces Species Reveals Their Adaptation to the Marine Environment and Their Diversity at the Genomic Level.</title>
        <authorList>
            <person name="Tian X."/>
            <person name="Zhang Z."/>
            <person name="Yang T."/>
            <person name="Chen M."/>
            <person name="Li J."/>
            <person name="Chen F."/>
            <person name="Yang J."/>
            <person name="Li W."/>
            <person name="Zhang B."/>
            <person name="Zhang Z."/>
            <person name="Wu J."/>
            <person name="Zhang C."/>
            <person name="Long L."/>
            <person name="Xiao J."/>
        </authorList>
    </citation>
    <scope>NUCLEOTIDE SEQUENCE [LARGE SCALE GENOMIC DNA]</scope>
    <source>
        <strain evidence="6 7">SCSIO 10429</strain>
    </source>
</reference>
<name>A0A1E7L7H2_9ACTN</name>
<proteinExistence type="inferred from homology"/>
<keyword evidence="2 3" id="KW-0233">DNA recombination</keyword>
<gene>
    <name evidence="3" type="primary">ku</name>
    <name evidence="6" type="ORF">AN218_09650</name>
</gene>
<comment type="function">
    <text evidence="3">With LigD forms a non-homologous end joining (NHEJ) DNA repair enzyme, which repairs dsDNA breaks with reduced fidelity. Binds linear dsDNA with 5'- and 3'- overhangs but not closed circular dsDNA nor ssDNA. Recruits and stimulates the ligase activity of LigD.</text>
</comment>
<dbReference type="HAMAP" id="MF_01875">
    <property type="entry name" value="Prokaryotic_Ku"/>
    <property type="match status" value="1"/>
</dbReference>
<dbReference type="PATRIC" id="fig|518642.10.peg.1951"/>
<evidence type="ECO:0000256" key="1">
    <source>
        <dbReference type="ARBA" id="ARBA00023125"/>
    </source>
</evidence>
<sequence>MRSIWKGSISFGLVSIPVKVVSATESHSVSFHQVHTTDGGRIRYRKVCELEEREVPREEIGKGFETGDGATVQLTDADLAALPLPTAKTVEILGFVPAEEVDPIQLDRSYYLAGDGRSAAKPYALLREALKRSGKVAVGKLAMRGRESLGLLRVYENVLALHTMLWPEEIRAASAVAPEEDVAIRDAELDLADTLMETLGDLDWSELHDEYRAAVEQLVTAKLEGVDTGAAGEEAAAAGKGEVVDLMSVLESSVQAARRSRGEGAAGSEDATVHELSRQRGAKDGGGTGGRTSGGTAKKPSAKKTAKAAKTAPKKAVSKTAATRAPAKKTAGKAVAKKTAAKKAAPVGKTSGAKTAATKAAKVTKASGTKKAVSKTAATRAPAKKTTAKKTARTRKSA</sequence>
<comment type="similarity">
    <text evidence="3">Belongs to the prokaryotic Ku family.</text>
</comment>
<dbReference type="SUPFAM" id="SSF100939">
    <property type="entry name" value="SPOC domain-like"/>
    <property type="match status" value="1"/>
</dbReference>